<feature type="domain" description="Phorbol-ester/DAG-type" evidence="4">
    <location>
        <begin position="237"/>
        <end position="291"/>
    </location>
</feature>
<keyword evidence="3" id="KW-0862">Zinc</keyword>
<gene>
    <name evidence="6" type="primary">LOC18592870</name>
</gene>
<dbReference type="Pfam" id="PF03107">
    <property type="entry name" value="C1_2"/>
    <property type="match status" value="4"/>
</dbReference>
<dbReference type="SMART" id="SM00109">
    <property type="entry name" value="C1"/>
    <property type="match status" value="5"/>
</dbReference>
<dbReference type="InterPro" id="IPR046349">
    <property type="entry name" value="C1-like_sf"/>
</dbReference>
<evidence type="ECO:0000259" key="4">
    <source>
        <dbReference type="PROSITE" id="PS50081"/>
    </source>
</evidence>
<evidence type="ECO:0000256" key="3">
    <source>
        <dbReference type="ARBA" id="ARBA00022833"/>
    </source>
</evidence>
<protein>
    <submittedName>
        <fullName evidence="6">Uncharacterized protein LOC18592870</fullName>
    </submittedName>
</protein>
<keyword evidence="2" id="KW-0677">Repeat</keyword>
<dbReference type="PANTHER" id="PTHR32410">
    <property type="entry name" value="CYSTEINE/HISTIDINE-RICH C1 DOMAIN FAMILY PROTEIN"/>
    <property type="match status" value="1"/>
</dbReference>
<sequence>MENEKERESIEKINHFSHPHPLVFNGEEHNDKRREACCSACLESLLGPRFSCGECKFQLHQKCAEAPPEISHSHFHREHPILTLKPNPPSHLSYFCNLCKENHKMFVYACTSCNASFDIKCALLSHNMDENFRELKHLTKDELKRAHCHRCQKPLVSSVYVRLACRFYLHKKCAQLPTQLFHPCHRKHLLYLASGYLLCKVCHMEHWNLFYLCLPCKFAIDIECLLSMPRCDIECNEHSFTQLLRDEPFICDACGTEENYVSYICSTCHIMIHKNCISLPRIIKTTRHHHCIIHNYFFQKRELEKLDCGICLREVQMKYGHYDCLKQDCNFVAHVKCAMEKYVVIDEVNEQDEESSENVVTNSSITHIIEMNQREEATKIKHFLHEHDLTLGTKIKEDDDKLCDACMLSISTSFYYCSQCEFLLHKTCAELPRRKNHWFHLSLATLHSTNFFNSNLCHHLCSGFAYKSGSGFNYCLRCARIPHILTCQKHKHSLSFDFNFKGRWSACGVAIHQNGAYKCKDCFFALDFTCMTLPQATRHKCDKHLLELTFHDENEDSEQYCCDISEGKRDPNHWFYRCAICDNFAHLKCVLGEYPFTKIKIGTIVPVVYSRHHHSLICVKKNYDTCSRCGQPCQDVALECKYCATNYTIHFHCR</sequence>
<dbReference type="InterPro" id="IPR004146">
    <property type="entry name" value="DC1"/>
</dbReference>
<dbReference type="Proteomes" id="UP000694886">
    <property type="component" value="Chromosome 8"/>
</dbReference>
<evidence type="ECO:0000256" key="1">
    <source>
        <dbReference type="ARBA" id="ARBA00022723"/>
    </source>
</evidence>
<keyword evidence="1" id="KW-0479">Metal-binding</keyword>
<dbReference type="KEGG" id="tcc:18592870"/>
<dbReference type="GeneID" id="18592870"/>
<dbReference type="RefSeq" id="XP_017980940.1">
    <property type="nucleotide sequence ID" value="XM_018125451.1"/>
</dbReference>
<evidence type="ECO:0000313" key="5">
    <source>
        <dbReference type="Proteomes" id="UP000694886"/>
    </source>
</evidence>
<dbReference type="Gramene" id="Tc08v2_t014130.1">
    <property type="protein sequence ID" value="Tc08v2_p014130.1"/>
    <property type="gene ID" value="Tc08v2_g014130"/>
</dbReference>
<proteinExistence type="predicted"/>
<accession>A0AB32WRK5</accession>
<dbReference type="PROSITE" id="PS50081">
    <property type="entry name" value="ZF_DAG_PE_2"/>
    <property type="match status" value="2"/>
</dbReference>
<dbReference type="GO" id="GO:0046872">
    <property type="term" value="F:metal ion binding"/>
    <property type="evidence" value="ECO:0007669"/>
    <property type="project" value="UniProtKB-KW"/>
</dbReference>
<dbReference type="AlphaFoldDB" id="A0AB32WRK5"/>
<reference evidence="5" key="1">
    <citation type="journal article" date="1997" name="Nucleic Acids Res.">
        <title>tRNAscan-SE: a program for improved detection of transfer RNA genes in genomic sequence.</title>
        <authorList>
            <person name="Lowe T.M."/>
            <person name="Eddy S.R."/>
        </authorList>
    </citation>
    <scope>NUCLEOTIDE SEQUENCE [LARGE SCALE GENOMIC DNA]</scope>
    <source>
        <strain evidence="5">r\B97-61/B2</strain>
    </source>
</reference>
<dbReference type="SUPFAM" id="SSF57889">
    <property type="entry name" value="Cysteine-rich domain"/>
    <property type="match status" value="5"/>
</dbReference>
<dbReference type="InterPro" id="IPR053192">
    <property type="entry name" value="Vacuole_Formation_Reg"/>
</dbReference>
<dbReference type="InterPro" id="IPR002219">
    <property type="entry name" value="PKC_DAG/PE"/>
</dbReference>
<feature type="domain" description="Phorbol-ester/DAG-type" evidence="4">
    <location>
        <begin position="19"/>
        <end position="71"/>
    </location>
</feature>
<organism evidence="5 6">
    <name type="scientific">Theobroma cacao</name>
    <name type="common">Cacao</name>
    <name type="synonym">Cocoa</name>
    <dbReference type="NCBI Taxonomy" id="3641"/>
    <lineage>
        <taxon>Eukaryota</taxon>
        <taxon>Viridiplantae</taxon>
        <taxon>Streptophyta</taxon>
        <taxon>Embryophyta</taxon>
        <taxon>Tracheophyta</taxon>
        <taxon>Spermatophyta</taxon>
        <taxon>Magnoliopsida</taxon>
        <taxon>eudicotyledons</taxon>
        <taxon>Gunneridae</taxon>
        <taxon>Pentapetalae</taxon>
        <taxon>rosids</taxon>
        <taxon>malvids</taxon>
        <taxon>Malvales</taxon>
        <taxon>Malvaceae</taxon>
        <taxon>Byttnerioideae</taxon>
        <taxon>Theobroma</taxon>
    </lineage>
</organism>
<dbReference type="PANTHER" id="PTHR32410:SF216">
    <property type="entry name" value="PHORBOL-ESTER_DAG-TYPE DOMAIN-CONTAINING PROTEIN"/>
    <property type="match status" value="1"/>
</dbReference>
<reference evidence="6" key="2">
    <citation type="submission" date="2025-08" db="UniProtKB">
        <authorList>
            <consortium name="RefSeq"/>
        </authorList>
    </citation>
    <scope>IDENTIFICATION</scope>
</reference>
<name>A0AB32WRK5_THECC</name>
<evidence type="ECO:0000313" key="6">
    <source>
        <dbReference type="RefSeq" id="XP_017980940.1"/>
    </source>
</evidence>
<evidence type="ECO:0000256" key="2">
    <source>
        <dbReference type="ARBA" id="ARBA00022737"/>
    </source>
</evidence>